<evidence type="ECO:0000313" key="2">
    <source>
        <dbReference type="EMBL" id="KAL2493983.1"/>
    </source>
</evidence>
<organism evidence="2 3">
    <name type="scientific">Forsythia ovata</name>
    <dbReference type="NCBI Taxonomy" id="205694"/>
    <lineage>
        <taxon>Eukaryota</taxon>
        <taxon>Viridiplantae</taxon>
        <taxon>Streptophyta</taxon>
        <taxon>Embryophyta</taxon>
        <taxon>Tracheophyta</taxon>
        <taxon>Spermatophyta</taxon>
        <taxon>Magnoliopsida</taxon>
        <taxon>eudicotyledons</taxon>
        <taxon>Gunneridae</taxon>
        <taxon>Pentapetalae</taxon>
        <taxon>asterids</taxon>
        <taxon>lamiids</taxon>
        <taxon>Lamiales</taxon>
        <taxon>Oleaceae</taxon>
        <taxon>Forsythieae</taxon>
        <taxon>Forsythia</taxon>
    </lineage>
</organism>
<feature type="compositionally biased region" description="Basic and acidic residues" evidence="1">
    <location>
        <begin position="126"/>
        <end position="159"/>
    </location>
</feature>
<feature type="region of interest" description="Disordered" evidence="1">
    <location>
        <begin position="1"/>
        <end position="43"/>
    </location>
</feature>
<dbReference type="AlphaFoldDB" id="A0ABD1RZU5"/>
<feature type="compositionally biased region" description="Basic residues" evidence="1">
    <location>
        <begin position="1"/>
        <end position="11"/>
    </location>
</feature>
<dbReference type="EMBL" id="JBFOLJ010000011">
    <property type="protein sequence ID" value="KAL2493983.1"/>
    <property type="molecule type" value="Genomic_DNA"/>
</dbReference>
<sequence>MGKKNHGHSAAKKGSSAVPKPVCSQPLLAESSTPQSKSGLNEFWDDLCKENPVRDLNNHEIQLDSSSSFSALPFSSAPAAVSKSGPAKQPLNSPSISETLGKFDTELEGPLEKNCPMDKGSVVPHDVQESGTEKRPDMQKSGTEKQPDVQKSGTEKQPDVQKSGTENEPVVAVPTPRAENQGRTSESEGDAAFVLVGRKHKFTASQKGKQQAKD</sequence>
<keyword evidence="3" id="KW-1185">Reference proteome</keyword>
<evidence type="ECO:0000313" key="3">
    <source>
        <dbReference type="Proteomes" id="UP001604277"/>
    </source>
</evidence>
<reference evidence="3" key="1">
    <citation type="submission" date="2024-07" db="EMBL/GenBank/DDBJ databases">
        <title>Two chromosome-level genome assemblies of Korean endemic species Abeliophyllum distichum and Forsythia ovata (Oleaceae).</title>
        <authorList>
            <person name="Jang H."/>
        </authorList>
    </citation>
    <scope>NUCLEOTIDE SEQUENCE [LARGE SCALE GENOMIC DNA]</scope>
</reference>
<dbReference type="Proteomes" id="UP001604277">
    <property type="component" value="Unassembled WGS sequence"/>
</dbReference>
<accession>A0ABD1RZU5</accession>
<evidence type="ECO:0000256" key="1">
    <source>
        <dbReference type="SAM" id="MobiDB-lite"/>
    </source>
</evidence>
<gene>
    <name evidence="2" type="ORF">Fot_37740</name>
</gene>
<feature type="compositionally biased region" description="Low complexity" evidence="1">
    <location>
        <begin position="69"/>
        <end position="82"/>
    </location>
</feature>
<feature type="region of interest" description="Disordered" evidence="1">
    <location>
        <begin position="69"/>
        <end position="194"/>
    </location>
</feature>
<protein>
    <submittedName>
        <fullName evidence="2">Uncharacterized protein</fullName>
    </submittedName>
</protein>
<feature type="compositionally biased region" description="Polar residues" evidence="1">
    <location>
        <begin position="30"/>
        <end position="39"/>
    </location>
</feature>
<proteinExistence type="predicted"/>
<comment type="caution">
    <text evidence="2">The sequence shown here is derived from an EMBL/GenBank/DDBJ whole genome shotgun (WGS) entry which is preliminary data.</text>
</comment>
<name>A0ABD1RZU5_9LAMI</name>